<dbReference type="GO" id="GO:0071713">
    <property type="term" value="F:para-aminobenzoyl-glutamate hydrolase activity"/>
    <property type="evidence" value="ECO:0007669"/>
    <property type="project" value="TreeGrafter"/>
</dbReference>
<dbReference type="SUPFAM" id="SSF53187">
    <property type="entry name" value="Zn-dependent exopeptidases"/>
    <property type="match status" value="1"/>
</dbReference>
<evidence type="ECO:0000259" key="2">
    <source>
        <dbReference type="Pfam" id="PF07687"/>
    </source>
</evidence>
<dbReference type="FunFam" id="3.30.70.360:FF:000004">
    <property type="entry name" value="Peptidase M20 domain-containing protein 2"/>
    <property type="match status" value="1"/>
</dbReference>
<dbReference type="CDD" id="cd05672">
    <property type="entry name" value="M20_ACY1L2-like"/>
    <property type="match status" value="1"/>
</dbReference>
<dbReference type="PANTHER" id="PTHR30575:SF0">
    <property type="entry name" value="XAA-ARG DIPEPTIDASE"/>
    <property type="match status" value="1"/>
</dbReference>
<dbReference type="Gene3D" id="3.30.70.360">
    <property type="match status" value="1"/>
</dbReference>
<evidence type="ECO:0000313" key="4">
    <source>
        <dbReference type="Proteomes" id="UP000515512"/>
    </source>
</evidence>
<dbReference type="GO" id="GO:0016805">
    <property type="term" value="F:dipeptidase activity"/>
    <property type="evidence" value="ECO:0007669"/>
    <property type="project" value="InterPro"/>
</dbReference>
<dbReference type="InterPro" id="IPR017439">
    <property type="entry name" value="Amidohydrolase"/>
</dbReference>
<name>A0A7D6Z3K2_9NOCA</name>
<dbReference type="GO" id="GO:0046657">
    <property type="term" value="P:folic acid catabolic process"/>
    <property type="evidence" value="ECO:0007669"/>
    <property type="project" value="TreeGrafter"/>
</dbReference>
<dbReference type="InterPro" id="IPR052030">
    <property type="entry name" value="Peptidase_M20/M20A_hydrolases"/>
</dbReference>
<dbReference type="Pfam" id="PF01546">
    <property type="entry name" value="Peptidase_M20"/>
    <property type="match status" value="1"/>
</dbReference>
<dbReference type="Pfam" id="PF07687">
    <property type="entry name" value="M20_dimer"/>
    <property type="match status" value="1"/>
</dbReference>
<comment type="similarity">
    <text evidence="1">Belongs to the peptidase M20A family.</text>
</comment>
<keyword evidence="4" id="KW-1185">Reference proteome</keyword>
<dbReference type="GO" id="GO:0005737">
    <property type="term" value="C:cytoplasm"/>
    <property type="evidence" value="ECO:0007669"/>
    <property type="project" value="TreeGrafter"/>
</dbReference>
<dbReference type="NCBIfam" id="TIGR01891">
    <property type="entry name" value="amidohydrolases"/>
    <property type="match status" value="1"/>
</dbReference>
<dbReference type="Gene3D" id="3.40.630.10">
    <property type="entry name" value="Zn peptidases"/>
    <property type="match status" value="1"/>
</dbReference>
<evidence type="ECO:0000313" key="3">
    <source>
        <dbReference type="EMBL" id="QLY32026.1"/>
    </source>
</evidence>
<dbReference type="InterPro" id="IPR011650">
    <property type="entry name" value="Peptidase_M20_dimer"/>
</dbReference>
<protein>
    <recommendedName>
        <fullName evidence="1">Peptidase M20 domain-containing protein 2</fullName>
    </recommendedName>
</protein>
<evidence type="ECO:0000256" key="1">
    <source>
        <dbReference type="PIRNR" id="PIRNR037226"/>
    </source>
</evidence>
<organism evidence="3 4">
    <name type="scientific">Nocardia huaxiensis</name>
    <dbReference type="NCBI Taxonomy" id="2755382"/>
    <lineage>
        <taxon>Bacteria</taxon>
        <taxon>Bacillati</taxon>
        <taxon>Actinomycetota</taxon>
        <taxon>Actinomycetes</taxon>
        <taxon>Mycobacteriales</taxon>
        <taxon>Nocardiaceae</taxon>
        <taxon>Nocardia</taxon>
    </lineage>
</organism>
<sequence>MPPSRSGDDRRSCIPISRHETAVPSSAAARNKIESPAFAAADPTVLTAADSAIAAGRDQLIALSHAIHAEPELAFEEFRSVEKTIEPLREHGFRIDKGIADLPTAFSAEYGSGDLVVGLFAEYDALPEIGHACGHNIIAAATVGAALGLAAVADACGLTVKVFGTPAEESGGGKVLMLDRGVFDDLAMALMVHPGPEDIAGARSLALADLSVTFQGRESHASAAPEYGRNALDAVTVAQVALGLLRQHLLPGQQLHGIVGSGGVAPNIVPGHAELLYYLRAGDSATLDDLMQRASACFEAGALATGCTHDIRKLAPTYTELTPDSALLSAYREQILELGRAPIAPELEAARPLGSTDMGNVTNVIAGIHPVIGIDAGGAVTHQPAFAAAAVNASADRAVLDGATALARTAITIAGDQFHRDRLSERVLQRQFQRRQEDIR</sequence>
<gene>
    <name evidence="3" type="ORF">H0264_06940</name>
</gene>
<dbReference type="KEGG" id="nhu:H0264_06940"/>
<dbReference type="AlphaFoldDB" id="A0A7D6Z3K2"/>
<dbReference type="PANTHER" id="PTHR30575">
    <property type="entry name" value="PEPTIDASE M20"/>
    <property type="match status" value="1"/>
</dbReference>
<dbReference type="SUPFAM" id="SSF55031">
    <property type="entry name" value="Bacterial exopeptidase dimerisation domain"/>
    <property type="match status" value="1"/>
</dbReference>
<dbReference type="InterPro" id="IPR002933">
    <property type="entry name" value="Peptidase_M20"/>
</dbReference>
<dbReference type="PIRSF" id="PIRSF037226">
    <property type="entry name" value="Amidohydrolase_ACY1L2_prd"/>
    <property type="match status" value="1"/>
</dbReference>
<proteinExistence type="inferred from homology"/>
<dbReference type="InterPro" id="IPR036264">
    <property type="entry name" value="Bact_exopeptidase_dim_dom"/>
</dbReference>
<dbReference type="EMBL" id="CP059399">
    <property type="protein sequence ID" value="QLY32026.1"/>
    <property type="molecule type" value="Genomic_DNA"/>
</dbReference>
<reference evidence="3 4" key="1">
    <citation type="submission" date="2020-07" db="EMBL/GenBank/DDBJ databases">
        <authorList>
            <person name="Zhuang K."/>
            <person name="Ran Y."/>
        </authorList>
    </citation>
    <scope>NUCLEOTIDE SEQUENCE [LARGE SCALE GENOMIC DNA]</scope>
    <source>
        <strain evidence="3 4">WCH-YHL-001</strain>
    </source>
</reference>
<accession>A0A7D6Z3K2</accession>
<dbReference type="Proteomes" id="UP000515512">
    <property type="component" value="Chromosome"/>
</dbReference>
<dbReference type="InterPro" id="IPR017144">
    <property type="entry name" value="Xaa-Arg_dipeptidase"/>
</dbReference>
<feature type="domain" description="Peptidase M20 dimerisation" evidence="2">
    <location>
        <begin position="208"/>
        <end position="300"/>
    </location>
</feature>